<evidence type="ECO:0008006" key="3">
    <source>
        <dbReference type="Google" id="ProtNLM"/>
    </source>
</evidence>
<evidence type="ECO:0000313" key="1">
    <source>
        <dbReference type="EMBL" id="EEW93838.1"/>
    </source>
</evidence>
<comment type="caution">
    <text evidence="1">The sequence shown here is derived from an EMBL/GenBank/DDBJ whole genome shotgun (WGS) entry which is preliminary data.</text>
</comment>
<dbReference type="STRING" id="626369.HMPREF0446_00720"/>
<dbReference type="EMBL" id="ACRF02000011">
    <property type="protein sequence ID" value="EEW93838.1"/>
    <property type="molecule type" value="Genomic_DNA"/>
</dbReference>
<reference evidence="1" key="2">
    <citation type="submission" date="2011-10" db="EMBL/GenBank/DDBJ databases">
        <title>The Genome Sequence of Granulicatella elegans ATCC 700633.</title>
        <authorList>
            <consortium name="The Broad Institute Genome Sequencing Platform"/>
            <consortium name="The Broad Institute Genome Sequencing Center for Infectious Disease"/>
            <person name="Earl A."/>
            <person name="Ward D."/>
            <person name="Feldgarden M."/>
            <person name="Gevers D."/>
            <person name="Sibley C.D."/>
            <person name="Field T.R."/>
            <person name="Grinwis M."/>
            <person name="Eshaghurshan C.S."/>
            <person name="Surette M.G."/>
            <person name="Young S.K."/>
            <person name="Zeng Q."/>
            <person name="Gargeya S."/>
            <person name="Fitzgerald M."/>
            <person name="Haas B."/>
            <person name="Abouelleil A."/>
            <person name="Alvarado L."/>
            <person name="Arachchi H.M."/>
            <person name="Berlin A."/>
            <person name="Brown A."/>
            <person name="Chapman S.B."/>
            <person name="Chen Z."/>
            <person name="Dunbar C."/>
            <person name="Freedman E."/>
            <person name="Gearin G."/>
            <person name="Goldberg J."/>
            <person name="Griggs A."/>
            <person name="Gujja S."/>
            <person name="Heiman D."/>
            <person name="Howarth C."/>
            <person name="Larson L."/>
            <person name="Lui A."/>
            <person name="MacDonald P.J.P."/>
            <person name="Montmayeur A."/>
            <person name="Murphy C."/>
            <person name="Neiman D."/>
            <person name="Pearson M."/>
            <person name="Priest M."/>
            <person name="Roberts A."/>
            <person name="Saif S."/>
            <person name="Shea T."/>
            <person name="Shenoy N."/>
            <person name="Sisk P."/>
            <person name="Stolte C."/>
            <person name="Sykes S."/>
            <person name="Wortman J."/>
            <person name="Nusbaum C."/>
            <person name="Birren B."/>
        </authorList>
    </citation>
    <scope>NUCLEOTIDE SEQUENCE [LARGE SCALE GENOMIC DNA]</scope>
    <source>
        <strain evidence="1">ATCC 700633</strain>
    </source>
</reference>
<dbReference type="RefSeq" id="WP_006702993.1">
    <property type="nucleotide sequence ID" value="NZ_KI391971.1"/>
</dbReference>
<accession>D0BL85</accession>
<evidence type="ECO:0000313" key="2">
    <source>
        <dbReference type="Proteomes" id="UP000002939"/>
    </source>
</evidence>
<dbReference type="Proteomes" id="UP000002939">
    <property type="component" value="Unassembled WGS sequence"/>
</dbReference>
<sequence>MSKTKFRSLGVGFLLSAIFLALATVAWPFVPESLKSQLDSVHLPLVTDTVKTTEETTAATTQATQTTETTTKTTAKVADKPVTITVESGEVSSDVARKLQEAGVITDSKAFVDYLLENNIAENILAGTFEIQPNSSFEEIARTIGALR</sequence>
<protein>
    <recommendedName>
        <fullName evidence="3">YceG-like family protein</fullName>
    </recommendedName>
</protein>
<proteinExistence type="predicted"/>
<organism evidence="1 2">
    <name type="scientific">Granulicatella elegans ATCC 700633</name>
    <dbReference type="NCBI Taxonomy" id="626369"/>
    <lineage>
        <taxon>Bacteria</taxon>
        <taxon>Bacillati</taxon>
        <taxon>Bacillota</taxon>
        <taxon>Bacilli</taxon>
        <taxon>Lactobacillales</taxon>
        <taxon>Carnobacteriaceae</taxon>
        <taxon>Granulicatella</taxon>
    </lineage>
</organism>
<reference evidence="1" key="1">
    <citation type="submission" date="2009-09" db="EMBL/GenBank/DDBJ databases">
        <authorList>
            <consortium name="The Broad Institute Genome Sequencing Platform"/>
            <person name="Ward D."/>
            <person name="Feldgarden M."/>
            <person name="Earl A."/>
            <person name="Young S.K."/>
            <person name="Zeng Q."/>
            <person name="Koehrsen M."/>
            <person name="Alvarado L."/>
            <person name="Berlin A."/>
            <person name="Bochicchio J."/>
            <person name="Borenstein D."/>
            <person name="Chapman S.B."/>
            <person name="Chen Z."/>
            <person name="Engels R."/>
            <person name="Freedman E."/>
            <person name="Gellesch M."/>
            <person name="Goldberg J."/>
            <person name="Griggs A."/>
            <person name="Gujja S."/>
            <person name="Heilman E."/>
            <person name="Heiman D."/>
            <person name="Hepburn T."/>
            <person name="Howarth C."/>
            <person name="Jen D."/>
            <person name="Larson L."/>
            <person name="Lewis B."/>
            <person name="Mehta T."/>
            <person name="Park D."/>
            <person name="Pearson M."/>
            <person name="Roberts A."/>
            <person name="Saif S."/>
            <person name="Shea T."/>
            <person name="Shenoy N."/>
            <person name="Sisk P."/>
            <person name="Stolte C."/>
            <person name="Sykes S."/>
            <person name="Thomson T."/>
            <person name="Walk T."/>
            <person name="White J."/>
            <person name="Yandava C."/>
            <person name="Sibley C.D."/>
            <person name="Field T.R."/>
            <person name="Grinwis M."/>
            <person name="Eshaghurshan C.S."/>
            <person name="Surette M.G."/>
            <person name="Haas B."/>
            <person name="Nusbaum C."/>
            <person name="Birren B."/>
        </authorList>
    </citation>
    <scope>NUCLEOTIDE SEQUENCE [LARGE SCALE GENOMIC DNA]</scope>
    <source>
        <strain evidence="1">ATCC 700633</strain>
    </source>
</reference>
<keyword evidence="2" id="KW-1185">Reference proteome</keyword>
<dbReference type="AlphaFoldDB" id="D0BL85"/>
<name>D0BL85_9LACT</name>
<dbReference type="HOGENOM" id="CLU_1624800_0_0_9"/>
<dbReference type="eggNOG" id="ENOG5033BFA">
    <property type="taxonomic scope" value="Bacteria"/>
</dbReference>
<dbReference type="Gene3D" id="3.30.1490.480">
    <property type="entry name" value="Endolytic murein transglycosylase"/>
    <property type="match status" value="1"/>
</dbReference>
<dbReference type="OrthoDB" id="2138957at2"/>
<gene>
    <name evidence="1" type="ORF">HMPREF0446_00720</name>
</gene>